<protein>
    <submittedName>
        <fullName evidence="2">Uncharacterized protein</fullName>
    </submittedName>
</protein>
<evidence type="ECO:0000256" key="1">
    <source>
        <dbReference type="SAM" id="Phobius"/>
    </source>
</evidence>
<proteinExistence type="predicted"/>
<keyword evidence="1" id="KW-1133">Transmembrane helix</keyword>
<keyword evidence="3" id="KW-1185">Reference proteome</keyword>
<keyword evidence="1" id="KW-0472">Membrane</keyword>
<gene>
    <name evidence="2" type="ORF">KIF53_01350</name>
</gene>
<accession>A0ABS7F8I8</accession>
<evidence type="ECO:0000313" key="3">
    <source>
        <dbReference type="Proteomes" id="UP000711178"/>
    </source>
</evidence>
<evidence type="ECO:0000313" key="2">
    <source>
        <dbReference type="EMBL" id="MBW8286282.1"/>
    </source>
</evidence>
<comment type="caution">
    <text evidence="2">The sequence shown here is derived from an EMBL/GenBank/DDBJ whole genome shotgun (WGS) entry which is preliminary data.</text>
</comment>
<name>A0ABS7F8I8_9NEIS</name>
<organism evidence="2 3">
    <name type="scientific">Chromobacterium subtsugae</name>
    <dbReference type="NCBI Taxonomy" id="251747"/>
    <lineage>
        <taxon>Bacteria</taxon>
        <taxon>Pseudomonadati</taxon>
        <taxon>Pseudomonadota</taxon>
        <taxon>Betaproteobacteria</taxon>
        <taxon>Neisseriales</taxon>
        <taxon>Chromobacteriaceae</taxon>
        <taxon>Chromobacterium</taxon>
    </lineage>
</organism>
<reference evidence="2 3" key="1">
    <citation type="submission" date="2021-05" db="EMBL/GenBank/DDBJ databases">
        <title>Draft Whole Genome Sequencing Of Biosensor Chromobacterium violaceum Strain CV026 Reveals A Regulatory RNA In Chromobacterium violaceum Phenotype Regulatory Network.</title>
        <authorList>
            <person name="Hong K.W."/>
            <person name="Chan K.G."/>
            <person name="Chang C.-Y."/>
        </authorList>
    </citation>
    <scope>NUCLEOTIDE SEQUENCE [LARGE SCALE GENOMIC DNA]</scope>
    <source>
        <strain evidence="2 3">ATCC 31532</strain>
    </source>
</reference>
<dbReference type="RefSeq" id="WP_146008409.1">
    <property type="nucleotide sequence ID" value="NZ_CP142381.1"/>
</dbReference>
<keyword evidence="1" id="KW-0812">Transmembrane</keyword>
<sequence>MSRKKILVIAMFILIIILVIMPAKPIVVNYDHMAGGDVRELIVYFSSDRSGLERHHYMTCSLSGDVAGYDQPSNHGLMVLGVGINKLKASKAYEAKISFVKNSDTPPYYVTRTDLLAQFSGKNKIPCVVAESNYFSPDTKSKPFFIPVAEILTAIKL</sequence>
<dbReference type="EMBL" id="JAHDTB010000001">
    <property type="protein sequence ID" value="MBW8286282.1"/>
    <property type="molecule type" value="Genomic_DNA"/>
</dbReference>
<dbReference type="Proteomes" id="UP000711178">
    <property type="component" value="Unassembled WGS sequence"/>
</dbReference>
<dbReference type="GeneID" id="89683482"/>
<feature type="transmembrane region" description="Helical" evidence="1">
    <location>
        <begin position="6"/>
        <end position="23"/>
    </location>
</feature>